<dbReference type="InterPro" id="IPR036465">
    <property type="entry name" value="vWFA_dom_sf"/>
</dbReference>
<dbReference type="InterPro" id="IPR037364">
    <property type="entry name" value="Sec23"/>
</dbReference>
<keyword evidence="1" id="KW-0968">Cytoplasmic vesicle</keyword>
<keyword evidence="1" id="KW-0472">Membrane</keyword>
<dbReference type="GO" id="GO:0030127">
    <property type="term" value="C:COPII vesicle coat"/>
    <property type="evidence" value="ECO:0007669"/>
    <property type="project" value="TreeGrafter"/>
</dbReference>
<keyword evidence="1" id="KW-0931">ER-Golgi transport</keyword>
<keyword evidence="1" id="KW-0256">Endoplasmic reticulum</keyword>
<dbReference type="PANTHER" id="PTHR11141:SF0">
    <property type="entry name" value="PROTEIN TRANSPORT PROTEIN SEC23"/>
    <property type="match status" value="1"/>
</dbReference>
<keyword evidence="1" id="KW-0813">Transport</keyword>
<organism evidence="3">
    <name type="scientific">Tanacetum cinerariifolium</name>
    <name type="common">Dalmatian daisy</name>
    <name type="synonym">Chrysanthemum cinerariifolium</name>
    <dbReference type="NCBI Taxonomy" id="118510"/>
    <lineage>
        <taxon>Eukaryota</taxon>
        <taxon>Viridiplantae</taxon>
        <taxon>Streptophyta</taxon>
        <taxon>Embryophyta</taxon>
        <taxon>Tracheophyta</taxon>
        <taxon>Spermatophyta</taxon>
        <taxon>Magnoliopsida</taxon>
        <taxon>eudicotyledons</taxon>
        <taxon>Gunneridae</taxon>
        <taxon>Pentapetalae</taxon>
        <taxon>asterids</taxon>
        <taxon>campanulids</taxon>
        <taxon>Asterales</taxon>
        <taxon>Asteraceae</taxon>
        <taxon>Asteroideae</taxon>
        <taxon>Anthemideae</taxon>
        <taxon>Anthemidinae</taxon>
        <taxon>Tanacetum</taxon>
    </lineage>
</organism>
<sequence length="138" mass="15140">MSRNGALMQQLYKDIEVASVDSFQGREKDYIILSCVKSTHQWLVPLGNRSLRCTCVALSVAAGFLRACMPSTGARILALVGGPCTEGHSVIRKVSIKDEWVRDKCSACIKLEAAHPETNLQKTYESLKSVTNSILVLL</sequence>
<dbReference type="GO" id="GO:0005096">
    <property type="term" value="F:GTPase activator activity"/>
    <property type="evidence" value="ECO:0007669"/>
    <property type="project" value="TreeGrafter"/>
</dbReference>
<keyword evidence="1" id="KW-0862">Zinc</keyword>
<accession>A0A699IWR8</accession>
<dbReference type="Pfam" id="PF13087">
    <property type="entry name" value="AAA_12"/>
    <property type="match status" value="1"/>
</dbReference>
<dbReference type="GO" id="GO:0015031">
    <property type="term" value="P:protein transport"/>
    <property type="evidence" value="ECO:0007669"/>
    <property type="project" value="UniProtKB-KW"/>
</dbReference>
<protein>
    <recommendedName>
        <fullName evidence="1">Protein transport protein SEC23</fullName>
    </recommendedName>
</protein>
<dbReference type="GO" id="GO:0005789">
    <property type="term" value="C:endoplasmic reticulum membrane"/>
    <property type="evidence" value="ECO:0007669"/>
    <property type="project" value="UniProtKB-SubCell"/>
</dbReference>
<dbReference type="SUPFAM" id="SSF53300">
    <property type="entry name" value="vWA-like"/>
    <property type="match status" value="1"/>
</dbReference>
<dbReference type="GO" id="GO:0090110">
    <property type="term" value="P:COPII-coated vesicle cargo loading"/>
    <property type="evidence" value="ECO:0007669"/>
    <property type="project" value="TreeGrafter"/>
</dbReference>
<dbReference type="Gene3D" id="3.40.50.410">
    <property type="entry name" value="von Willebrand factor, type A domain"/>
    <property type="match status" value="1"/>
</dbReference>
<evidence type="ECO:0000256" key="1">
    <source>
        <dbReference type="RuleBase" id="RU365030"/>
    </source>
</evidence>
<dbReference type="AlphaFoldDB" id="A0A699IWR8"/>
<comment type="subcellular location">
    <subcellularLocation>
        <location evidence="1">Cytoplasmic vesicle</location>
        <location evidence="1">COPII-coated vesicle membrane</location>
        <topology evidence="1">Peripheral membrane protein</topology>
        <orientation evidence="1">Cytoplasmic side</orientation>
    </subcellularLocation>
    <subcellularLocation>
        <location evidence="1">Endoplasmic reticulum membrane</location>
        <topology evidence="1">Peripheral membrane protein</topology>
        <orientation evidence="1">Cytoplasmic side</orientation>
    </subcellularLocation>
</comment>
<feature type="domain" description="DNA2/NAM7 helicase-like C-terminal" evidence="2">
    <location>
        <begin position="13"/>
        <end position="59"/>
    </location>
</feature>
<comment type="function">
    <text evidence="1">Component of the coat protein complex II (COPII) which promotes the formation of transport vesicles from the endoplasmic reticulum (ER). The coat has two main functions, the physical deformation of the endoplasmic reticulum membrane into vesicles and the selection of cargo molecules.</text>
</comment>
<reference evidence="3" key="1">
    <citation type="journal article" date="2019" name="Sci. Rep.">
        <title>Draft genome of Tanacetum cinerariifolium, the natural source of mosquito coil.</title>
        <authorList>
            <person name="Yamashiro T."/>
            <person name="Shiraishi A."/>
            <person name="Satake H."/>
            <person name="Nakayama K."/>
        </authorList>
    </citation>
    <scope>NUCLEOTIDE SEQUENCE</scope>
</reference>
<dbReference type="InterPro" id="IPR041679">
    <property type="entry name" value="DNA2/NAM7-like_C"/>
</dbReference>
<keyword evidence="1" id="KW-0479">Metal-binding</keyword>
<evidence type="ECO:0000259" key="2">
    <source>
        <dbReference type="Pfam" id="PF13087"/>
    </source>
</evidence>
<name>A0A699IWR8_TANCI</name>
<gene>
    <name evidence="3" type="ORF">Tci_564498</name>
</gene>
<keyword evidence="1" id="KW-0653">Protein transport</keyword>
<comment type="similarity">
    <text evidence="1">Belongs to the SEC23/SEC24 family. SEC23 subfamily.</text>
</comment>
<dbReference type="EMBL" id="BKCJ010342896">
    <property type="protein sequence ID" value="GEZ92525.1"/>
    <property type="molecule type" value="Genomic_DNA"/>
</dbReference>
<evidence type="ECO:0000313" key="3">
    <source>
        <dbReference type="EMBL" id="GEZ92525.1"/>
    </source>
</evidence>
<comment type="caution">
    <text evidence="3">The sequence shown here is derived from an EMBL/GenBank/DDBJ whole genome shotgun (WGS) entry which is preliminary data.</text>
</comment>
<proteinExistence type="inferred from homology"/>
<keyword evidence="1" id="KW-0963">Cytoplasm</keyword>
<dbReference type="PANTHER" id="PTHR11141">
    <property type="entry name" value="PROTEIN TRANSPORT PROTEIN SEC23"/>
    <property type="match status" value="1"/>
</dbReference>
<dbReference type="GO" id="GO:0070971">
    <property type="term" value="C:endoplasmic reticulum exit site"/>
    <property type="evidence" value="ECO:0007669"/>
    <property type="project" value="TreeGrafter"/>
</dbReference>
<dbReference type="GO" id="GO:0046872">
    <property type="term" value="F:metal ion binding"/>
    <property type="evidence" value="ECO:0007669"/>
    <property type="project" value="UniProtKB-KW"/>
</dbReference>